<evidence type="ECO:0000313" key="4">
    <source>
        <dbReference type="EMBL" id="KAK3385499.1"/>
    </source>
</evidence>
<evidence type="ECO:0000259" key="3">
    <source>
        <dbReference type="PROSITE" id="PS50075"/>
    </source>
</evidence>
<proteinExistence type="predicted"/>
<dbReference type="Pfam" id="PF23297">
    <property type="entry name" value="ACP_SdgA_C"/>
    <property type="match status" value="1"/>
</dbReference>
<reference evidence="4" key="1">
    <citation type="journal article" date="2023" name="Mol. Phylogenet. Evol.">
        <title>Genome-scale phylogeny and comparative genomics of the fungal order Sordariales.</title>
        <authorList>
            <person name="Hensen N."/>
            <person name="Bonometti L."/>
            <person name="Westerberg I."/>
            <person name="Brannstrom I.O."/>
            <person name="Guillou S."/>
            <person name="Cros-Aarteil S."/>
            <person name="Calhoun S."/>
            <person name="Haridas S."/>
            <person name="Kuo A."/>
            <person name="Mondo S."/>
            <person name="Pangilinan J."/>
            <person name="Riley R."/>
            <person name="LaButti K."/>
            <person name="Andreopoulos B."/>
            <person name="Lipzen A."/>
            <person name="Chen C."/>
            <person name="Yan M."/>
            <person name="Daum C."/>
            <person name="Ng V."/>
            <person name="Clum A."/>
            <person name="Steindorff A."/>
            <person name="Ohm R.A."/>
            <person name="Martin F."/>
            <person name="Silar P."/>
            <person name="Natvig D.O."/>
            <person name="Lalanne C."/>
            <person name="Gautier V."/>
            <person name="Ament-Velasquez S.L."/>
            <person name="Kruys A."/>
            <person name="Hutchinson M.I."/>
            <person name="Powell A.J."/>
            <person name="Barry K."/>
            <person name="Miller A.N."/>
            <person name="Grigoriev I.V."/>
            <person name="Debuchy R."/>
            <person name="Gladieux P."/>
            <person name="Hiltunen Thoren M."/>
            <person name="Johannesson H."/>
        </authorList>
    </citation>
    <scope>NUCLEOTIDE SEQUENCE</scope>
    <source>
        <strain evidence="4">CBS 232.78</strain>
    </source>
</reference>
<reference evidence="4" key="2">
    <citation type="submission" date="2023-06" db="EMBL/GenBank/DDBJ databases">
        <authorList>
            <consortium name="Lawrence Berkeley National Laboratory"/>
            <person name="Haridas S."/>
            <person name="Hensen N."/>
            <person name="Bonometti L."/>
            <person name="Westerberg I."/>
            <person name="Brannstrom I.O."/>
            <person name="Guillou S."/>
            <person name="Cros-Aarteil S."/>
            <person name="Calhoun S."/>
            <person name="Kuo A."/>
            <person name="Mondo S."/>
            <person name="Pangilinan J."/>
            <person name="Riley R."/>
            <person name="LaButti K."/>
            <person name="Andreopoulos B."/>
            <person name="Lipzen A."/>
            <person name="Chen C."/>
            <person name="Yanf M."/>
            <person name="Daum C."/>
            <person name="Ng V."/>
            <person name="Clum A."/>
            <person name="Steindorff A."/>
            <person name="Ohm R."/>
            <person name="Martin F."/>
            <person name="Silar P."/>
            <person name="Natvig D."/>
            <person name="Lalanne C."/>
            <person name="Gautier V."/>
            <person name="Ament-velasquez S.L."/>
            <person name="Kruys A."/>
            <person name="Hutchinson M.I."/>
            <person name="Powell A.J."/>
            <person name="Barry K."/>
            <person name="Miller A.N."/>
            <person name="Grigoriev I.V."/>
            <person name="Debuchy R."/>
            <person name="Gladieux P."/>
            <person name="Thoren M.H."/>
            <person name="Johannesson H."/>
        </authorList>
    </citation>
    <scope>NUCLEOTIDE SEQUENCE</scope>
    <source>
        <strain evidence="4">CBS 232.78</strain>
    </source>
</reference>
<dbReference type="SUPFAM" id="SSF47336">
    <property type="entry name" value="ACP-like"/>
    <property type="match status" value="1"/>
</dbReference>
<dbReference type="GO" id="GO:0006633">
    <property type="term" value="P:fatty acid biosynthetic process"/>
    <property type="evidence" value="ECO:0007669"/>
    <property type="project" value="TreeGrafter"/>
</dbReference>
<dbReference type="EMBL" id="JAULSW010000004">
    <property type="protein sequence ID" value="KAK3385499.1"/>
    <property type="molecule type" value="Genomic_DNA"/>
</dbReference>
<dbReference type="PROSITE" id="PS50075">
    <property type="entry name" value="CARRIER"/>
    <property type="match status" value="1"/>
</dbReference>
<dbReference type="AlphaFoldDB" id="A0AAE0NQ47"/>
<dbReference type="PANTHER" id="PTHR43775:SF29">
    <property type="entry name" value="ASPERFURANONE POLYKETIDE SYNTHASE AFOG-RELATED"/>
    <property type="match status" value="1"/>
</dbReference>
<dbReference type="Proteomes" id="UP001285441">
    <property type="component" value="Unassembled WGS sequence"/>
</dbReference>
<dbReference type="GO" id="GO:0044550">
    <property type="term" value="P:secondary metabolite biosynthetic process"/>
    <property type="evidence" value="ECO:0007669"/>
    <property type="project" value="TreeGrafter"/>
</dbReference>
<dbReference type="InterPro" id="IPR009081">
    <property type="entry name" value="PP-bd_ACP"/>
</dbReference>
<accession>A0AAE0NQ47</accession>
<name>A0AAE0NQ47_9PEZI</name>
<dbReference type="GO" id="GO:0004312">
    <property type="term" value="F:fatty acid synthase activity"/>
    <property type="evidence" value="ECO:0007669"/>
    <property type="project" value="TreeGrafter"/>
</dbReference>
<organism evidence="4 5">
    <name type="scientific">Podospora didyma</name>
    <dbReference type="NCBI Taxonomy" id="330526"/>
    <lineage>
        <taxon>Eukaryota</taxon>
        <taxon>Fungi</taxon>
        <taxon>Dikarya</taxon>
        <taxon>Ascomycota</taxon>
        <taxon>Pezizomycotina</taxon>
        <taxon>Sordariomycetes</taxon>
        <taxon>Sordariomycetidae</taxon>
        <taxon>Sordariales</taxon>
        <taxon>Podosporaceae</taxon>
        <taxon>Podospora</taxon>
    </lineage>
</organism>
<dbReference type="PANTHER" id="PTHR43775">
    <property type="entry name" value="FATTY ACID SYNTHASE"/>
    <property type="match status" value="1"/>
</dbReference>
<feature type="domain" description="Carrier" evidence="3">
    <location>
        <begin position="118"/>
        <end position="192"/>
    </location>
</feature>
<dbReference type="InterPro" id="IPR036736">
    <property type="entry name" value="ACP-like_sf"/>
</dbReference>
<dbReference type="SMART" id="SM00823">
    <property type="entry name" value="PKS_PP"/>
    <property type="match status" value="1"/>
</dbReference>
<dbReference type="PROSITE" id="PS00012">
    <property type="entry name" value="PHOSPHOPANTETHEINE"/>
    <property type="match status" value="1"/>
</dbReference>
<dbReference type="InterPro" id="IPR020806">
    <property type="entry name" value="PKS_PP-bd"/>
</dbReference>
<protein>
    <recommendedName>
        <fullName evidence="3">Carrier domain-containing protein</fullName>
    </recommendedName>
</protein>
<evidence type="ECO:0000256" key="1">
    <source>
        <dbReference type="ARBA" id="ARBA00022450"/>
    </source>
</evidence>
<dbReference type="Gene3D" id="1.10.1200.10">
    <property type="entry name" value="ACP-like"/>
    <property type="match status" value="1"/>
</dbReference>
<evidence type="ECO:0000256" key="2">
    <source>
        <dbReference type="ARBA" id="ARBA00022553"/>
    </source>
</evidence>
<dbReference type="InterPro" id="IPR006162">
    <property type="entry name" value="Ppantetheine_attach_site"/>
</dbReference>
<keyword evidence="2" id="KW-0597">Phosphoprotein</keyword>
<comment type="caution">
    <text evidence="4">The sequence shown here is derived from an EMBL/GenBank/DDBJ whole genome shotgun (WGS) entry which is preliminary data.</text>
</comment>
<keyword evidence="5" id="KW-1185">Reference proteome</keyword>
<sequence length="209" mass="22979">MPELPMSMFSRNVSFRAVHLMWLTADVTAGLLEKTMRLLDDGSIQPPQPLHLFGLPDLTKALSQYVVERRRYSFDKDASLACGVRVFAPECDVSSSASYTAGCAFQDALAHHREVVCGERALSIDICWIGNIGVIAEDIQPSKPLSSYGVDSLMAVELRNWIGREFSATMAVFDIVGGVPISSVVKLVAQRVRPRAARRRVISGRVVVE</sequence>
<evidence type="ECO:0000313" key="5">
    <source>
        <dbReference type="Proteomes" id="UP001285441"/>
    </source>
</evidence>
<keyword evidence="1" id="KW-0596">Phosphopantetheine</keyword>
<gene>
    <name evidence="4" type="ORF">B0H63DRAFT_522832</name>
</gene>
<dbReference type="GO" id="GO:0031177">
    <property type="term" value="F:phosphopantetheine binding"/>
    <property type="evidence" value="ECO:0007669"/>
    <property type="project" value="InterPro"/>
</dbReference>
<dbReference type="InterPro" id="IPR050091">
    <property type="entry name" value="PKS_NRPS_Biosynth_Enz"/>
</dbReference>